<evidence type="ECO:0000313" key="4">
    <source>
        <dbReference type="Proteomes" id="UP000261174"/>
    </source>
</evidence>
<dbReference type="SUPFAM" id="SSF53335">
    <property type="entry name" value="S-adenosyl-L-methionine-dependent methyltransferases"/>
    <property type="match status" value="1"/>
</dbReference>
<dbReference type="GO" id="GO:0008168">
    <property type="term" value="F:methyltransferase activity"/>
    <property type="evidence" value="ECO:0007669"/>
    <property type="project" value="UniProtKB-KW"/>
</dbReference>
<organism evidence="3 4">
    <name type="scientific">Chitinophaga silvisoli</name>
    <dbReference type="NCBI Taxonomy" id="2291814"/>
    <lineage>
        <taxon>Bacteria</taxon>
        <taxon>Pseudomonadati</taxon>
        <taxon>Bacteroidota</taxon>
        <taxon>Chitinophagia</taxon>
        <taxon>Chitinophagales</taxon>
        <taxon>Chitinophagaceae</taxon>
        <taxon>Chitinophaga</taxon>
    </lineage>
</organism>
<dbReference type="CDD" id="cd02440">
    <property type="entry name" value="AdoMet_MTases"/>
    <property type="match status" value="1"/>
</dbReference>
<sequence length="168" mass="19074">MTRMLWNERYTKGLPSLDIPDPYFLAMYEQFPAPGRALDLAAGTGRHTLYLAERGWEVSAVDFSEVAIEQLSATASGLKVRTICTDLAEFVMPENNFDLIILYYYFDLPIFPAIIKALRPGGLLILKLAIERADNDQVLPLLTELEQLNYQQRPVKHRGVAEGLFRKL</sequence>
<dbReference type="PANTHER" id="PTHR43861:SF3">
    <property type="entry name" value="PUTATIVE (AFU_ORTHOLOGUE AFUA_2G14390)-RELATED"/>
    <property type="match status" value="1"/>
</dbReference>
<protein>
    <submittedName>
        <fullName evidence="3">Class I SAM-dependent methyltransferase</fullName>
    </submittedName>
</protein>
<dbReference type="EMBL" id="QTJV01000005">
    <property type="protein sequence ID" value="RFM34019.1"/>
    <property type="molecule type" value="Genomic_DNA"/>
</dbReference>
<keyword evidence="1 3" id="KW-0808">Transferase</keyword>
<dbReference type="InterPro" id="IPR041698">
    <property type="entry name" value="Methyltransf_25"/>
</dbReference>
<reference evidence="3 4" key="1">
    <citation type="submission" date="2018-08" db="EMBL/GenBank/DDBJ databases">
        <title>Chitinophaga sp. K20C18050901, a novel bacterium isolated from forest soil.</title>
        <authorList>
            <person name="Wang C."/>
        </authorList>
    </citation>
    <scope>NUCLEOTIDE SEQUENCE [LARGE SCALE GENOMIC DNA]</scope>
    <source>
        <strain evidence="3 4">K20C18050901</strain>
    </source>
</reference>
<dbReference type="GO" id="GO:0032259">
    <property type="term" value="P:methylation"/>
    <property type="evidence" value="ECO:0007669"/>
    <property type="project" value="UniProtKB-KW"/>
</dbReference>
<dbReference type="AlphaFoldDB" id="A0A3E1P1F7"/>
<evidence type="ECO:0000259" key="2">
    <source>
        <dbReference type="Pfam" id="PF13649"/>
    </source>
</evidence>
<dbReference type="Pfam" id="PF13649">
    <property type="entry name" value="Methyltransf_25"/>
    <property type="match status" value="1"/>
</dbReference>
<evidence type="ECO:0000313" key="3">
    <source>
        <dbReference type="EMBL" id="RFM34019.1"/>
    </source>
</evidence>
<evidence type="ECO:0000256" key="1">
    <source>
        <dbReference type="ARBA" id="ARBA00022679"/>
    </source>
</evidence>
<keyword evidence="4" id="KW-1185">Reference proteome</keyword>
<gene>
    <name evidence="3" type="ORF">DXN04_15800</name>
</gene>
<dbReference type="Gene3D" id="3.40.50.150">
    <property type="entry name" value="Vaccinia Virus protein VP39"/>
    <property type="match status" value="1"/>
</dbReference>
<dbReference type="PANTHER" id="PTHR43861">
    <property type="entry name" value="TRANS-ACONITATE 2-METHYLTRANSFERASE-RELATED"/>
    <property type="match status" value="1"/>
</dbReference>
<dbReference type="InterPro" id="IPR029063">
    <property type="entry name" value="SAM-dependent_MTases_sf"/>
</dbReference>
<comment type="caution">
    <text evidence="3">The sequence shown here is derived from an EMBL/GenBank/DDBJ whole genome shotgun (WGS) entry which is preliminary data.</text>
</comment>
<dbReference type="Proteomes" id="UP000261174">
    <property type="component" value="Unassembled WGS sequence"/>
</dbReference>
<name>A0A3E1P1F7_9BACT</name>
<accession>A0A3E1P1F7</accession>
<proteinExistence type="predicted"/>
<feature type="domain" description="Methyltransferase" evidence="2">
    <location>
        <begin position="38"/>
        <end position="122"/>
    </location>
</feature>
<keyword evidence="3" id="KW-0489">Methyltransferase</keyword>